<reference evidence="1 2" key="1">
    <citation type="submission" date="2018-04" db="EMBL/GenBank/DDBJ databases">
        <authorList>
            <person name="Vogel A."/>
        </authorList>
    </citation>
    <scope>NUCLEOTIDE SEQUENCE [LARGE SCALE GENOMIC DNA]</scope>
</reference>
<proteinExistence type="predicted"/>
<sequence length="119" mass="13645">MVRKNPNRDEWKMPMELVFLGLDLTNFFPLILSVDGGAYSSQPNPIFDAIKQFLRSNEAQAEERASSPLPPIPNPAELQEIDQDLIWENLDAQLGHESTPAYIALWRLSWRLAKTKKRP</sequence>
<evidence type="ECO:0000313" key="2">
    <source>
        <dbReference type="Proteomes" id="UP000595140"/>
    </source>
</evidence>
<accession>A0A484NIF2</accession>
<dbReference type="EMBL" id="OOIL02006680">
    <property type="protein sequence ID" value="VFR00197.1"/>
    <property type="molecule type" value="Genomic_DNA"/>
</dbReference>
<keyword evidence="2" id="KW-1185">Reference proteome</keyword>
<gene>
    <name evidence="1" type="ORF">CCAM_LOCUS41972</name>
</gene>
<protein>
    <submittedName>
        <fullName evidence="1">Uncharacterized protein</fullName>
    </submittedName>
</protein>
<evidence type="ECO:0000313" key="1">
    <source>
        <dbReference type="EMBL" id="VFR00197.1"/>
    </source>
</evidence>
<organism evidence="1 2">
    <name type="scientific">Cuscuta campestris</name>
    <dbReference type="NCBI Taxonomy" id="132261"/>
    <lineage>
        <taxon>Eukaryota</taxon>
        <taxon>Viridiplantae</taxon>
        <taxon>Streptophyta</taxon>
        <taxon>Embryophyta</taxon>
        <taxon>Tracheophyta</taxon>
        <taxon>Spermatophyta</taxon>
        <taxon>Magnoliopsida</taxon>
        <taxon>eudicotyledons</taxon>
        <taxon>Gunneridae</taxon>
        <taxon>Pentapetalae</taxon>
        <taxon>asterids</taxon>
        <taxon>lamiids</taxon>
        <taxon>Solanales</taxon>
        <taxon>Convolvulaceae</taxon>
        <taxon>Cuscuteae</taxon>
        <taxon>Cuscuta</taxon>
        <taxon>Cuscuta subgen. Grammica</taxon>
        <taxon>Cuscuta sect. Cleistogrammica</taxon>
    </lineage>
</organism>
<dbReference type="Proteomes" id="UP000595140">
    <property type="component" value="Unassembled WGS sequence"/>
</dbReference>
<name>A0A484NIF2_9ASTE</name>
<dbReference type="AlphaFoldDB" id="A0A484NIF2"/>